<keyword evidence="3" id="KW-1185">Reference proteome</keyword>
<reference evidence="2 3" key="1">
    <citation type="journal article" date="2013" name="BMC Genomics">
        <title>Genomics-driven discovery of the pneumocandin biosynthetic gene cluster in the fungus Glarea lozoyensis.</title>
        <authorList>
            <person name="Chen L."/>
            <person name="Yue Q."/>
            <person name="Zhang X."/>
            <person name="Xiang M."/>
            <person name="Wang C."/>
            <person name="Li S."/>
            <person name="Che Y."/>
            <person name="Ortiz-Lopez F.J."/>
            <person name="Bills G.F."/>
            <person name="Liu X."/>
            <person name="An Z."/>
        </authorList>
    </citation>
    <scope>NUCLEOTIDE SEQUENCE [LARGE SCALE GENOMIC DNA]</scope>
    <source>
        <strain evidence="3">ATCC 20868 / MF5171</strain>
    </source>
</reference>
<feature type="region of interest" description="Disordered" evidence="1">
    <location>
        <begin position="129"/>
        <end position="163"/>
    </location>
</feature>
<evidence type="ECO:0000313" key="2">
    <source>
        <dbReference type="EMBL" id="EPE36832.1"/>
    </source>
</evidence>
<feature type="compositionally biased region" description="Polar residues" evidence="1">
    <location>
        <begin position="1"/>
        <end position="20"/>
    </location>
</feature>
<name>S3DEL3_GLAL2</name>
<organism evidence="2 3">
    <name type="scientific">Glarea lozoyensis (strain ATCC 20868 / MF5171)</name>
    <dbReference type="NCBI Taxonomy" id="1116229"/>
    <lineage>
        <taxon>Eukaryota</taxon>
        <taxon>Fungi</taxon>
        <taxon>Dikarya</taxon>
        <taxon>Ascomycota</taxon>
        <taxon>Pezizomycotina</taxon>
        <taxon>Leotiomycetes</taxon>
        <taxon>Helotiales</taxon>
        <taxon>Helotiaceae</taxon>
        <taxon>Glarea</taxon>
    </lineage>
</organism>
<feature type="compositionally biased region" description="Low complexity" evidence="1">
    <location>
        <begin position="67"/>
        <end position="82"/>
    </location>
</feature>
<protein>
    <submittedName>
        <fullName evidence="2">Uncharacterized protein</fullName>
    </submittedName>
</protein>
<feature type="region of interest" description="Disordered" evidence="1">
    <location>
        <begin position="1"/>
        <end position="86"/>
    </location>
</feature>
<dbReference type="HOGENOM" id="CLU_1098583_0_0_1"/>
<dbReference type="GeneID" id="19468043"/>
<dbReference type="KEGG" id="glz:GLAREA_08995"/>
<sequence>MAFYNQFNHQVGESSRSNPNLTPPHDQFHNHVNHKGRSRSNAYLPPPLSQFQDHSQPNDLLPPPYTPSTFTFSTTAPQSSSSFKRKAGCMGASHDICGTKKIKSSCSSSASLQHRPPNTTEIVHNRHMSDSAEIASGRSGVQPDGGTTRRLFQRSPDNSDAAIRFSRAAPSSTGDESDQMDSPAVFPSTCSTAYTFLTSRSDSHPCDNGHLYEDTGRRYDTREMADPDTEMTVDAEIVTNGCLYCTNDACAGC</sequence>
<proteinExistence type="predicted"/>
<dbReference type="RefSeq" id="XP_008076147.1">
    <property type="nucleotide sequence ID" value="XM_008077956.1"/>
</dbReference>
<dbReference type="Proteomes" id="UP000016922">
    <property type="component" value="Unassembled WGS sequence"/>
</dbReference>
<evidence type="ECO:0000313" key="3">
    <source>
        <dbReference type="Proteomes" id="UP000016922"/>
    </source>
</evidence>
<evidence type="ECO:0000256" key="1">
    <source>
        <dbReference type="SAM" id="MobiDB-lite"/>
    </source>
</evidence>
<feature type="compositionally biased region" description="Polar residues" evidence="1">
    <location>
        <begin position="49"/>
        <end position="58"/>
    </location>
</feature>
<gene>
    <name evidence="2" type="ORF">GLAREA_08995</name>
</gene>
<accession>S3DEL3</accession>
<dbReference type="AlphaFoldDB" id="S3DEL3"/>
<dbReference type="EMBL" id="KE145352">
    <property type="protein sequence ID" value="EPE36832.1"/>
    <property type="molecule type" value="Genomic_DNA"/>
</dbReference>